<dbReference type="PANTHER" id="PTHR37823:SF2">
    <property type="entry name" value="CYTOCHROME C-550"/>
    <property type="match status" value="1"/>
</dbReference>
<evidence type="ECO:0000259" key="10">
    <source>
        <dbReference type="PROSITE" id="PS51007"/>
    </source>
</evidence>
<feature type="binding site" description="covalent" evidence="6">
    <location>
        <position position="56"/>
    </location>
    <ligand>
        <name>heme c</name>
        <dbReference type="ChEBI" id="CHEBI:61717"/>
    </ligand>
</feature>
<feature type="chain" id="PRO_5039519655" evidence="9">
    <location>
        <begin position="21"/>
        <end position="114"/>
    </location>
</feature>
<feature type="binding site" description="covalent" evidence="6">
    <location>
        <position position="53"/>
    </location>
    <ligand>
        <name>heme c</name>
        <dbReference type="ChEBI" id="CHEBI:61717"/>
    </ligand>
</feature>
<keyword evidence="2 6" id="KW-0349">Heme</keyword>
<sequence length="114" mass="11630">MNKKLLAVIFGTVLMLAACGGAKTDKTATNTTSGTPPTETASVDPEKIVKAKCTTCHGGNLQGQGGTPNLMTVGSRLSKDEILNVLKNGRGGMPGGLVTGDEAEAVATWLSNNK</sequence>
<dbReference type="PIRSF" id="PIRSF000025">
    <property type="entry name" value="Cytc_Bsub_c550"/>
    <property type="match status" value="1"/>
</dbReference>
<accession>A0A5J6SN49</accession>
<evidence type="ECO:0000256" key="1">
    <source>
        <dbReference type="ARBA" id="ARBA00022448"/>
    </source>
</evidence>
<feature type="binding site" description="axial binding residue" evidence="7">
    <location>
        <position position="93"/>
    </location>
    <ligand>
        <name>heme c</name>
        <dbReference type="ChEBI" id="CHEBI:61717"/>
    </ligand>
    <ligandPart>
        <name>Fe</name>
        <dbReference type="ChEBI" id="CHEBI:18248"/>
    </ligandPart>
</feature>
<keyword evidence="4" id="KW-0249">Electron transport</keyword>
<evidence type="ECO:0000256" key="8">
    <source>
        <dbReference type="SAM" id="MobiDB-lite"/>
    </source>
</evidence>
<dbReference type="SUPFAM" id="SSF46626">
    <property type="entry name" value="Cytochrome c"/>
    <property type="match status" value="1"/>
</dbReference>
<comment type="PTM">
    <text evidence="6">Binds 1 heme c group covalently per subunit.</text>
</comment>
<dbReference type="PANTHER" id="PTHR37823">
    <property type="entry name" value="CYTOCHROME C-553-LIKE"/>
    <property type="match status" value="1"/>
</dbReference>
<evidence type="ECO:0000256" key="3">
    <source>
        <dbReference type="ARBA" id="ARBA00022723"/>
    </source>
</evidence>
<dbReference type="OrthoDB" id="7933886at2"/>
<dbReference type="GO" id="GO:0016020">
    <property type="term" value="C:membrane"/>
    <property type="evidence" value="ECO:0007669"/>
    <property type="project" value="InterPro"/>
</dbReference>
<feature type="domain" description="Cytochrome c" evidence="10">
    <location>
        <begin position="40"/>
        <end position="114"/>
    </location>
</feature>
<organism evidence="11 12">
    <name type="scientific">Psychrobacillus glaciei</name>
    <dbReference type="NCBI Taxonomy" id="2283160"/>
    <lineage>
        <taxon>Bacteria</taxon>
        <taxon>Bacillati</taxon>
        <taxon>Bacillota</taxon>
        <taxon>Bacilli</taxon>
        <taxon>Bacillales</taxon>
        <taxon>Bacillaceae</taxon>
        <taxon>Psychrobacillus</taxon>
    </lineage>
</organism>
<dbReference type="InterPro" id="IPR012218">
    <property type="entry name" value="Cyt_c_BACSU-c550-type"/>
</dbReference>
<dbReference type="InterPro" id="IPR036909">
    <property type="entry name" value="Cyt_c-like_dom_sf"/>
</dbReference>
<proteinExistence type="predicted"/>
<keyword evidence="3 7" id="KW-0479">Metal-binding</keyword>
<dbReference type="NCBIfam" id="NF045774">
    <property type="entry name" value="cytochro_C551"/>
    <property type="match status" value="1"/>
</dbReference>
<dbReference type="Gene3D" id="1.10.760.10">
    <property type="entry name" value="Cytochrome c-like domain"/>
    <property type="match status" value="1"/>
</dbReference>
<keyword evidence="9" id="KW-0732">Signal</keyword>
<evidence type="ECO:0000256" key="5">
    <source>
        <dbReference type="ARBA" id="ARBA00023004"/>
    </source>
</evidence>
<evidence type="ECO:0000256" key="7">
    <source>
        <dbReference type="PIRSR" id="PIRSR000025-2"/>
    </source>
</evidence>
<evidence type="ECO:0000256" key="6">
    <source>
        <dbReference type="PIRSR" id="PIRSR000025-1"/>
    </source>
</evidence>
<dbReference type="RefSeq" id="WP_151699158.1">
    <property type="nucleotide sequence ID" value="NZ_CP031223.1"/>
</dbReference>
<dbReference type="GO" id="GO:0020037">
    <property type="term" value="F:heme binding"/>
    <property type="evidence" value="ECO:0007669"/>
    <property type="project" value="InterPro"/>
</dbReference>
<protein>
    <submittedName>
        <fullName evidence="11">Cytochrome c</fullName>
    </submittedName>
</protein>
<dbReference type="InterPro" id="IPR054782">
    <property type="entry name" value="Cytochro_C551"/>
</dbReference>
<keyword evidence="12" id="KW-1185">Reference proteome</keyword>
<reference evidence="11 12" key="1">
    <citation type="submission" date="2018-07" db="EMBL/GenBank/DDBJ databases">
        <title>Complete genome sequence of Psychrobacillus sp. PB01, isolated from iceberg, and comparative genome analysis of Psychrobacillus strains.</title>
        <authorList>
            <person name="Lee P.C."/>
        </authorList>
    </citation>
    <scope>NUCLEOTIDE SEQUENCE [LARGE SCALE GENOMIC DNA]</scope>
    <source>
        <strain evidence="11 12">PB01</strain>
    </source>
</reference>
<feature type="compositionally biased region" description="Low complexity" evidence="8">
    <location>
        <begin position="27"/>
        <end position="42"/>
    </location>
</feature>
<gene>
    <name evidence="11" type="ORF">PB01_04915</name>
</gene>
<dbReference type="KEGG" id="psyo:PB01_04915"/>
<dbReference type="GO" id="GO:0005506">
    <property type="term" value="F:iron ion binding"/>
    <property type="evidence" value="ECO:0007669"/>
    <property type="project" value="InterPro"/>
</dbReference>
<feature type="binding site" description="axial binding residue" evidence="7">
    <location>
        <position position="57"/>
    </location>
    <ligand>
        <name>heme c</name>
        <dbReference type="ChEBI" id="CHEBI:61717"/>
    </ligand>
    <ligandPart>
        <name>Fe</name>
        <dbReference type="ChEBI" id="CHEBI:18248"/>
    </ligandPart>
</feature>
<dbReference type="Pfam" id="PF13442">
    <property type="entry name" value="Cytochrome_CBB3"/>
    <property type="match status" value="1"/>
</dbReference>
<dbReference type="EMBL" id="CP031223">
    <property type="protein sequence ID" value="QFF98214.1"/>
    <property type="molecule type" value="Genomic_DNA"/>
</dbReference>
<evidence type="ECO:0000256" key="4">
    <source>
        <dbReference type="ARBA" id="ARBA00022982"/>
    </source>
</evidence>
<keyword evidence="1" id="KW-0813">Transport</keyword>
<feature type="signal peptide" evidence="9">
    <location>
        <begin position="1"/>
        <end position="20"/>
    </location>
</feature>
<name>A0A5J6SN49_9BACI</name>
<dbReference type="InterPro" id="IPR009056">
    <property type="entry name" value="Cyt_c-like_dom"/>
</dbReference>
<evidence type="ECO:0000256" key="9">
    <source>
        <dbReference type="SAM" id="SignalP"/>
    </source>
</evidence>
<evidence type="ECO:0000256" key="2">
    <source>
        <dbReference type="ARBA" id="ARBA00022617"/>
    </source>
</evidence>
<keyword evidence="5 7" id="KW-0408">Iron</keyword>
<dbReference type="PROSITE" id="PS51257">
    <property type="entry name" value="PROKAR_LIPOPROTEIN"/>
    <property type="match status" value="1"/>
</dbReference>
<dbReference type="AlphaFoldDB" id="A0A5J6SN49"/>
<evidence type="ECO:0000313" key="11">
    <source>
        <dbReference type="EMBL" id="QFF98214.1"/>
    </source>
</evidence>
<dbReference type="InterPro" id="IPR051811">
    <property type="entry name" value="Cytochrome_c550/c551-like"/>
</dbReference>
<dbReference type="GO" id="GO:0009055">
    <property type="term" value="F:electron transfer activity"/>
    <property type="evidence" value="ECO:0007669"/>
    <property type="project" value="InterPro"/>
</dbReference>
<feature type="region of interest" description="Disordered" evidence="8">
    <location>
        <begin position="24"/>
        <end position="43"/>
    </location>
</feature>
<dbReference type="PROSITE" id="PS51007">
    <property type="entry name" value="CYTC"/>
    <property type="match status" value="1"/>
</dbReference>
<dbReference type="Proteomes" id="UP000325517">
    <property type="component" value="Chromosome"/>
</dbReference>
<evidence type="ECO:0000313" key="12">
    <source>
        <dbReference type="Proteomes" id="UP000325517"/>
    </source>
</evidence>